<evidence type="ECO:0000256" key="1">
    <source>
        <dbReference type="SAM" id="Phobius"/>
    </source>
</evidence>
<keyword evidence="1" id="KW-1133">Transmembrane helix</keyword>
<evidence type="ECO:0000313" key="3">
    <source>
        <dbReference type="Proteomes" id="UP000635278"/>
    </source>
</evidence>
<keyword evidence="3" id="KW-1185">Reference proteome</keyword>
<name>A0ABX0JRV6_9PROT</name>
<gene>
    <name evidence="2" type="ORF">GOB93_14880</name>
</gene>
<organism evidence="2 3">
    <name type="scientific">Acetobacter musti</name>
    <dbReference type="NCBI Taxonomy" id="864732"/>
    <lineage>
        <taxon>Bacteria</taxon>
        <taxon>Pseudomonadati</taxon>
        <taxon>Pseudomonadota</taxon>
        <taxon>Alphaproteobacteria</taxon>
        <taxon>Acetobacterales</taxon>
        <taxon>Acetobacteraceae</taxon>
        <taxon>Acetobacter</taxon>
    </lineage>
</organism>
<proteinExistence type="predicted"/>
<accession>A0ABX0JRV6</accession>
<feature type="transmembrane region" description="Helical" evidence="1">
    <location>
        <begin position="31"/>
        <end position="53"/>
    </location>
</feature>
<keyword evidence="1" id="KW-0812">Transmembrane</keyword>
<keyword evidence="1" id="KW-0472">Membrane</keyword>
<dbReference type="Proteomes" id="UP000635278">
    <property type="component" value="Unassembled WGS sequence"/>
</dbReference>
<dbReference type="EMBL" id="WOTB01000022">
    <property type="protein sequence ID" value="NHN85916.1"/>
    <property type="molecule type" value="Genomic_DNA"/>
</dbReference>
<sequence>MNKTDIQTQNVAASGTIRTPSGAVKRKAAQVFATCAMGAWVVLAVTPFLVVLVELGHL</sequence>
<comment type="caution">
    <text evidence="2">The sequence shown here is derived from an EMBL/GenBank/DDBJ whole genome shotgun (WGS) entry which is preliminary data.</text>
</comment>
<protein>
    <submittedName>
        <fullName evidence="2">Uncharacterized protein</fullName>
    </submittedName>
</protein>
<dbReference type="RefSeq" id="WP_173584305.1">
    <property type="nucleotide sequence ID" value="NZ_WOTB01000022.1"/>
</dbReference>
<reference evidence="2 3" key="1">
    <citation type="journal article" date="2020" name="Int. J. Syst. Evol. Microbiol.">
        <title>Novel acetic acid bacteria from cider fermentations: Acetobacter conturbans sp. nov. and Acetobacter fallax sp. nov.</title>
        <authorList>
            <person name="Sombolestani A.S."/>
            <person name="Cleenwerck I."/>
            <person name="Cnockaert M."/>
            <person name="Borremans W."/>
            <person name="Wieme A.D."/>
            <person name="De Vuyst L."/>
            <person name="Vandamme P."/>
        </authorList>
    </citation>
    <scope>NUCLEOTIDE SEQUENCE [LARGE SCALE GENOMIC DNA]</scope>
    <source>
        <strain evidence="2 3">LMG 30640</strain>
    </source>
</reference>
<evidence type="ECO:0000313" key="2">
    <source>
        <dbReference type="EMBL" id="NHN85916.1"/>
    </source>
</evidence>